<dbReference type="Pfam" id="PF00855">
    <property type="entry name" value="PWWP"/>
    <property type="match status" value="1"/>
</dbReference>
<keyword evidence="3" id="KW-0689">Ribosomal protein</keyword>
<keyword evidence="4" id="KW-1185">Reference proteome</keyword>
<dbReference type="InterPro" id="IPR000313">
    <property type="entry name" value="PWWP_dom"/>
</dbReference>
<dbReference type="CDD" id="cd05162">
    <property type="entry name" value="PWWP"/>
    <property type="match status" value="1"/>
</dbReference>
<dbReference type="SUPFAM" id="SSF63748">
    <property type="entry name" value="Tudor/PWWP/MBT"/>
    <property type="match status" value="1"/>
</dbReference>
<name>A0A6A2XBP6_HIBSY</name>
<feature type="compositionally biased region" description="Basic and acidic residues" evidence="1">
    <location>
        <begin position="472"/>
        <end position="481"/>
    </location>
</feature>
<protein>
    <submittedName>
        <fullName evidence="3">60S ribosomal protein L28</fullName>
    </submittedName>
</protein>
<comment type="caution">
    <text evidence="3">The sequence shown here is derived from an EMBL/GenBank/DDBJ whole genome shotgun (WGS) entry which is preliminary data.</text>
</comment>
<dbReference type="EMBL" id="VEPZ02001737">
    <property type="protein sequence ID" value="KAE8659546.1"/>
    <property type="molecule type" value="Genomic_DNA"/>
</dbReference>
<feature type="compositionally biased region" description="Basic and acidic residues" evidence="1">
    <location>
        <begin position="123"/>
        <end position="137"/>
    </location>
</feature>
<accession>A0A6A2XBP6</accession>
<gene>
    <name evidence="3" type="ORF">F3Y22_tig00116962pilonHSYRG00624</name>
</gene>
<sequence length="759" mass="83328">MVSPDEPNIKAIDASVGGLVWVRRRNGSWWPGRIVGLDELSEVCLVSPRSGTPVKLLGRDDASVDWYNLEKSKRVKAFRCGEYNGCIERAKASAANSCKKAVKYARREDAILHALEIESTRLGKDNPDYFSRKDNSSCDKGSSARESPTMSHSGEENEDMYDEMSGSEDASDSAPELPQSGISFEEPNHLNGTKGCSKLIKRRKTPNDSEDDGSQRIKRMKGLEDLGMGVGSKRKSQAAGSLELVQHDNASFYGPNTGSCLSNRGPINGSRSHSSSVKRKRSQVENIHEFLKRKNRRRPLTKVSGIGSRKIAPTGVSCENGVSNASERVADAGADCDASLTYNKTKENEISGLPELVENESSNRLFDVPFVGEDKPSAADLYSRLFSSLVTVHHIHQMSNIMLGFLCLLYDLLPAFSFYRDLWQTEIEGHNESGCTKSVDVHAPSISQRMEKGTAEWQLKGKRKSRQISKNQKHDSRKYHDADDESNAYLAGIEFLDGFFQGSDQKVDCDGIGGSDSPYSCTLQPKSKSVVGEQLDGWQDGKFVSQEPLVGGPTEEAKALADGFLTPQRSLPYRQSRYMVHSRYQMTGIPGKSYSADLSLYDVNIEVKANYQPQNVPLVSLVSKLDGKAIVGHPVTVFEVLSDDYHGNLTCEASTKGTEKSEIGHLAKLNSEAGRGPRKHMKLQAHFPPSISAKARKSKKCKKSGLLSKKTRKLSSLTGQKIGAGDRKLVAEKPKDPVIACVPLKLVFSRINEAVNGNP</sequence>
<evidence type="ECO:0000313" key="4">
    <source>
        <dbReference type="Proteomes" id="UP000436088"/>
    </source>
</evidence>
<keyword evidence="3" id="KW-0687">Ribonucleoprotein</keyword>
<feature type="compositionally biased region" description="Polar residues" evidence="1">
    <location>
        <begin position="138"/>
        <end position="152"/>
    </location>
</feature>
<dbReference type="Gene3D" id="2.30.30.140">
    <property type="match status" value="1"/>
</dbReference>
<dbReference type="PANTHER" id="PTHR33697">
    <property type="entry name" value="T17B22.17 PROTEIN-RELATED"/>
    <property type="match status" value="1"/>
</dbReference>
<dbReference type="Proteomes" id="UP000436088">
    <property type="component" value="Unassembled WGS sequence"/>
</dbReference>
<feature type="domain" description="PWWP" evidence="2">
    <location>
        <begin position="16"/>
        <end position="71"/>
    </location>
</feature>
<evidence type="ECO:0000259" key="2">
    <source>
        <dbReference type="PROSITE" id="PS50812"/>
    </source>
</evidence>
<reference evidence="3" key="1">
    <citation type="submission" date="2019-09" db="EMBL/GenBank/DDBJ databases">
        <title>Draft genome information of white flower Hibiscus syriacus.</title>
        <authorList>
            <person name="Kim Y.-M."/>
        </authorList>
    </citation>
    <scope>NUCLEOTIDE SEQUENCE [LARGE SCALE GENOMIC DNA]</scope>
    <source>
        <strain evidence="3">YM2019G1</strain>
    </source>
</reference>
<feature type="region of interest" description="Disordered" evidence="1">
    <location>
        <begin position="263"/>
        <end position="304"/>
    </location>
</feature>
<feature type="compositionally biased region" description="Acidic residues" evidence="1">
    <location>
        <begin position="156"/>
        <end position="171"/>
    </location>
</feature>
<feature type="region of interest" description="Disordered" evidence="1">
    <location>
        <begin position="123"/>
        <end position="240"/>
    </location>
</feature>
<feature type="region of interest" description="Disordered" evidence="1">
    <location>
        <begin position="452"/>
        <end position="481"/>
    </location>
</feature>
<organism evidence="3 4">
    <name type="scientific">Hibiscus syriacus</name>
    <name type="common">Rose of Sharon</name>
    <dbReference type="NCBI Taxonomy" id="106335"/>
    <lineage>
        <taxon>Eukaryota</taxon>
        <taxon>Viridiplantae</taxon>
        <taxon>Streptophyta</taxon>
        <taxon>Embryophyta</taxon>
        <taxon>Tracheophyta</taxon>
        <taxon>Spermatophyta</taxon>
        <taxon>Magnoliopsida</taxon>
        <taxon>eudicotyledons</taxon>
        <taxon>Gunneridae</taxon>
        <taxon>Pentapetalae</taxon>
        <taxon>rosids</taxon>
        <taxon>malvids</taxon>
        <taxon>Malvales</taxon>
        <taxon>Malvaceae</taxon>
        <taxon>Malvoideae</taxon>
        <taxon>Hibiscus</taxon>
    </lineage>
</organism>
<dbReference type="InterPro" id="IPR044679">
    <property type="entry name" value="PWWP2-like"/>
</dbReference>
<evidence type="ECO:0000313" key="3">
    <source>
        <dbReference type="EMBL" id="KAE8659546.1"/>
    </source>
</evidence>
<dbReference type="GO" id="GO:0005840">
    <property type="term" value="C:ribosome"/>
    <property type="evidence" value="ECO:0007669"/>
    <property type="project" value="UniProtKB-KW"/>
</dbReference>
<dbReference type="PROSITE" id="PS50812">
    <property type="entry name" value="PWWP"/>
    <property type="match status" value="1"/>
</dbReference>
<dbReference type="PANTHER" id="PTHR33697:SF1">
    <property type="entry name" value="TUDOR_PWWP_MBT SUPERFAMILY PROTEIN"/>
    <property type="match status" value="1"/>
</dbReference>
<feature type="compositionally biased region" description="Basic and acidic residues" evidence="1">
    <location>
        <begin position="282"/>
        <end position="292"/>
    </location>
</feature>
<proteinExistence type="predicted"/>
<evidence type="ECO:0000256" key="1">
    <source>
        <dbReference type="SAM" id="MobiDB-lite"/>
    </source>
</evidence>
<dbReference type="AlphaFoldDB" id="A0A6A2XBP6"/>